<dbReference type="Proteomes" id="UP000431901">
    <property type="component" value="Unassembled WGS sequence"/>
</dbReference>
<dbReference type="EMBL" id="WUTW01000002">
    <property type="protein sequence ID" value="MXQ64476.1"/>
    <property type="molecule type" value="Genomic_DNA"/>
</dbReference>
<name>A0A6I4W8G0_9ACTN</name>
<comment type="caution">
    <text evidence="4">The sequence shown here is derived from an EMBL/GenBank/DDBJ whole genome shotgun (WGS) entry which is preliminary data.</text>
</comment>
<feature type="transmembrane region" description="Helical" evidence="2">
    <location>
        <begin position="172"/>
        <end position="195"/>
    </location>
</feature>
<feature type="region of interest" description="Disordered" evidence="1">
    <location>
        <begin position="263"/>
        <end position="291"/>
    </location>
</feature>
<evidence type="ECO:0000256" key="1">
    <source>
        <dbReference type="SAM" id="MobiDB-lite"/>
    </source>
</evidence>
<feature type="domain" description="Phosphatidic acid phosphatase type 2/haloperoxidase" evidence="3">
    <location>
        <begin position="140"/>
        <end position="247"/>
    </location>
</feature>
<keyword evidence="5" id="KW-1185">Reference proteome</keyword>
<keyword evidence="2" id="KW-0812">Transmembrane</keyword>
<dbReference type="RefSeq" id="WP_378186352.1">
    <property type="nucleotide sequence ID" value="NZ_JBHLYI010000001.1"/>
</dbReference>
<dbReference type="InterPro" id="IPR036938">
    <property type="entry name" value="PAP2/HPO_sf"/>
</dbReference>
<feature type="transmembrane region" description="Helical" evidence="2">
    <location>
        <begin position="202"/>
        <end position="220"/>
    </location>
</feature>
<keyword evidence="2" id="KW-1133">Transmembrane helix</keyword>
<evidence type="ECO:0000313" key="5">
    <source>
        <dbReference type="Proteomes" id="UP000431901"/>
    </source>
</evidence>
<feature type="transmembrane region" description="Helical" evidence="2">
    <location>
        <begin position="232"/>
        <end position="254"/>
    </location>
</feature>
<dbReference type="Gene3D" id="1.20.144.10">
    <property type="entry name" value="Phosphatidic acid phosphatase type 2/haloperoxidase"/>
    <property type="match status" value="1"/>
</dbReference>
<dbReference type="AlphaFoldDB" id="A0A6I4W8G0"/>
<sequence length="291" mass="30854">MLTAILLGVLGTPLVFAGAFLVARALSARSVVPPALLDARAQLTGTLGPGGAALTLYGAGVFLLTAVGLVLGEIFQRIEHPVDWAVFHWIEDVQRHGWAEPMRFLGQMGNIPETRGTAAVAAVVLTVVAVLRRERWWVPAVIIGGTVLVQKFDNAALAKVVNRGHPPTTLGTYPSGGCGRTLAIYGTVVLVALAYTRAGRTVRCAAWSLIVTMAFMEGYTRTYLNKHWVTDVLGGWAVGGMLLVVTVFACRVLLPRTDGAPNGGATDTFGHDRVSTRISSPEPDSLSPEAC</sequence>
<keyword evidence="2" id="KW-0472">Membrane</keyword>
<evidence type="ECO:0000256" key="2">
    <source>
        <dbReference type="SAM" id="Phobius"/>
    </source>
</evidence>
<dbReference type="SMART" id="SM00014">
    <property type="entry name" value="acidPPc"/>
    <property type="match status" value="1"/>
</dbReference>
<feature type="transmembrane region" description="Helical" evidence="2">
    <location>
        <begin position="51"/>
        <end position="71"/>
    </location>
</feature>
<organism evidence="4 5">
    <name type="scientific">Actinomadura rayongensis</name>
    <dbReference type="NCBI Taxonomy" id="1429076"/>
    <lineage>
        <taxon>Bacteria</taxon>
        <taxon>Bacillati</taxon>
        <taxon>Actinomycetota</taxon>
        <taxon>Actinomycetes</taxon>
        <taxon>Streptosporangiales</taxon>
        <taxon>Thermomonosporaceae</taxon>
        <taxon>Actinomadura</taxon>
    </lineage>
</organism>
<evidence type="ECO:0000259" key="3">
    <source>
        <dbReference type="SMART" id="SM00014"/>
    </source>
</evidence>
<protein>
    <submittedName>
        <fullName evidence="4">Phosphatase PAP2 family protein</fullName>
    </submittedName>
</protein>
<dbReference type="Pfam" id="PF01569">
    <property type="entry name" value="PAP2"/>
    <property type="match status" value="1"/>
</dbReference>
<feature type="transmembrane region" description="Helical" evidence="2">
    <location>
        <begin position="136"/>
        <end position="152"/>
    </location>
</feature>
<evidence type="ECO:0000313" key="4">
    <source>
        <dbReference type="EMBL" id="MXQ64476.1"/>
    </source>
</evidence>
<dbReference type="SUPFAM" id="SSF48317">
    <property type="entry name" value="Acid phosphatase/Vanadium-dependent haloperoxidase"/>
    <property type="match status" value="1"/>
</dbReference>
<dbReference type="InterPro" id="IPR000326">
    <property type="entry name" value="PAP2/HPO"/>
</dbReference>
<proteinExistence type="predicted"/>
<accession>A0A6I4W8G0</accession>
<gene>
    <name evidence="4" type="ORF">GQ466_10540</name>
</gene>
<reference evidence="4 5" key="1">
    <citation type="submission" date="2019-12" db="EMBL/GenBank/DDBJ databases">
        <title>Nocardia macrotermitis sp. nov. and Nocardia aurantia sp. nov., isolated from the gut of the fungus growing-termite Macrotermes natalensis.</title>
        <authorList>
            <person name="Christine B."/>
            <person name="Rene B."/>
        </authorList>
    </citation>
    <scope>NUCLEOTIDE SEQUENCE [LARGE SCALE GENOMIC DNA]</scope>
    <source>
        <strain evidence="4 5">DSM 102126</strain>
    </source>
</reference>